<proteinExistence type="predicted"/>
<evidence type="ECO:0000313" key="3">
    <source>
        <dbReference type="EMBL" id="GMK44995.1"/>
    </source>
</evidence>
<evidence type="ECO:0000256" key="1">
    <source>
        <dbReference type="SAM" id="Phobius"/>
    </source>
</evidence>
<dbReference type="InterPro" id="IPR003675">
    <property type="entry name" value="Rce1/LyrA-like_dom"/>
</dbReference>
<organism evidence="3 4">
    <name type="scientific">Paenibacillus glycanilyticus</name>
    <dbReference type="NCBI Taxonomy" id="126569"/>
    <lineage>
        <taxon>Bacteria</taxon>
        <taxon>Bacillati</taxon>
        <taxon>Bacillota</taxon>
        <taxon>Bacilli</taxon>
        <taxon>Bacillales</taxon>
        <taxon>Paenibacillaceae</taxon>
        <taxon>Paenibacillus</taxon>
    </lineage>
</organism>
<feature type="transmembrane region" description="Helical" evidence="1">
    <location>
        <begin position="354"/>
        <end position="376"/>
    </location>
</feature>
<keyword evidence="4" id="KW-1185">Reference proteome</keyword>
<keyword evidence="1" id="KW-0812">Transmembrane</keyword>
<dbReference type="EMBL" id="BTCL01000005">
    <property type="protein sequence ID" value="GMK44995.1"/>
    <property type="molecule type" value="Genomic_DNA"/>
</dbReference>
<feature type="transmembrane region" description="Helical" evidence="1">
    <location>
        <begin position="301"/>
        <end position="323"/>
    </location>
</feature>
<dbReference type="Proteomes" id="UP001285921">
    <property type="component" value="Unassembled WGS sequence"/>
</dbReference>
<feature type="transmembrane region" description="Helical" evidence="1">
    <location>
        <begin position="428"/>
        <end position="449"/>
    </location>
</feature>
<feature type="transmembrane region" description="Helical" evidence="1">
    <location>
        <begin position="265"/>
        <end position="289"/>
    </location>
</feature>
<dbReference type="RefSeq" id="WP_317979845.1">
    <property type="nucleotide sequence ID" value="NZ_BTCL01000005.1"/>
</dbReference>
<feature type="domain" description="CAAX prenyl protease 2/Lysostaphin resistance protein A-like" evidence="2">
    <location>
        <begin position="394"/>
        <end position="486"/>
    </location>
</feature>
<reference evidence="3 4" key="1">
    <citation type="submission" date="2023-05" db="EMBL/GenBank/DDBJ databases">
        <title>Draft genome of Paenibacillus sp. CCS26.</title>
        <authorList>
            <person name="Akita H."/>
            <person name="Shinto Y."/>
            <person name="Kimura Z."/>
        </authorList>
    </citation>
    <scope>NUCLEOTIDE SEQUENCE [LARGE SCALE GENOMIC DNA]</scope>
    <source>
        <strain evidence="3 4">CCS26</strain>
    </source>
</reference>
<dbReference type="Pfam" id="PF02517">
    <property type="entry name" value="Rce1-like"/>
    <property type="match status" value="1"/>
</dbReference>
<gene>
    <name evidence="3" type="ORF">PghCCS26_21230</name>
</gene>
<keyword evidence="1" id="KW-0472">Membrane</keyword>
<comment type="caution">
    <text evidence="3">The sequence shown here is derived from an EMBL/GenBank/DDBJ whole genome shotgun (WGS) entry which is preliminary data.</text>
</comment>
<protein>
    <recommendedName>
        <fullName evidence="2">CAAX prenyl protease 2/Lysostaphin resistance protein A-like domain-containing protein</fullName>
    </recommendedName>
</protein>
<keyword evidence="1" id="KW-1133">Transmembrane helix</keyword>
<name>A0ABQ6NKC0_9BACL</name>
<evidence type="ECO:0000259" key="2">
    <source>
        <dbReference type="Pfam" id="PF02517"/>
    </source>
</evidence>
<feature type="transmembrane region" description="Helical" evidence="1">
    <location>
        <begin position="496"/>
        <end position="519"/>
    </location>
</feature>
<feature type="transmembrane region" description="Helical" evidence="1">
    <location>
        <begin position="455"/>
        <end position="484"/>
    </location>
</feature>
<accession>A0ABQ6NKC0</accession>
<evidence type="ECO:0000313" key="4">
    <source>
        <dbReference type="Proteomes" id="UP001285921"/>
    </source>
</evidence>
<feature type="transmembrane region" description="Helical" evidence="1">
    <location>
        <begin position="230"/>
        <end position="253"/>
    </location>
</feature>
<sequence>MIPSIAPHDWKRFLWAAVAGAIIFIFTQFGPAAGDQLFSSSTPKVIAKSEAESTAKKFVREQFGKAAVTAHTIYQTDSLANGYFSKEELLGKFEDKYDAKFPTDTFQVNLDLEDGTKAYVYVHMTNGSITGWHWLGGQSAGNAQSVQTSAKAFAETKGFRPEELDSLYINDQGDAVLHPTGYTLGDASLELIIGVGLVDDKAVITRYKPAFQAPADYVSYVEGQKKTGSALSVVSLAYMCFISLVLSLIYAILYRGHTTFKRGIFISLVFIVFYIYNNLNVLDGIMATFGEQSRSDAEMKATVLITVVLLIPVGLAVYFALVAGDGMWRSQKRPLWPGFRERGYGEHVWRSVGLSYLFAAIILGAQAIIMVAMKFLAGSWATSDATQSPYNTDMLWLMPMMAWCAAISEEAIFRLFGIALFKKWFKNTFIATLIPTIMWALGHVGYPIFPFYTRIVELVILGTVFCLIFLRYGFITAVFTHAILDSLIMSFELVSVGGGVNITAALIYAILPVIIAWVIKSWHNRRTPIRV</sequence>